<evidence type="ECO:0000256" key="9">
    <source>
        <dbReference type="HAMAP-Rule" id="MF_00131"/>
    </source>
</evidence>
<keyword evidence="4 9" id="KW-0028">Amino-acid biosynthesis</keyword>
<protein>
    <recommendedName>
        <fullName evidence="9">Tryptophan synthase alpha chain</fullName>
        <ecNumber evidence="9">4.2.1.20</ecNumber>
    </recommendedName>
</protein>
<dbReference type="GO" id="GO:0004834">
    <property type="term" value="F:tryptophan synthase activity"/>
    <property type="evidence" value="ECO:0007669"/>
    <property type="project" value="UniProtKB-UniRule"/>
</dbReference>
<comment type="subunit">
    <text evidence="3 9">Tetramer of two alpha and two beta chains.</text>
</comment>
<comment type="pathway">
    <text evidence="2 9">Amino-acid biosynthesis; L-tryptophan biosynthesis; L-tryptophan from chorismate: step 5/5.</text>
</comment>
<dbReference type="PANTHER" id="PTHR43406:SF1">
    <property type="entry name" value="TRYPTOPHAN SYNTHASE ALPHA CHAIN, CHLOROPLASTIC"/>
    <property type="match status" value="1"/>
</dbReference>
<name>A0A4R1ETX2_9GAMM</name>
<dbReference type="HAMAP" id="MF_00131">
    <property type="entry name" value="Trp_synth_alpha"/>
    <property type="match status" value="1"/>
</dbReference>
<keyword evidence="7 9" id="KW-0456">Lyase</keyword>
<organism evidence="11 12">
    <name type="scientific">Cocleimonas flava</name>
    <dbReference type="NCBI Taxonomy" id="634765"/>
    <lineage>
        <taxon>Bacteria</taxon>
        <taxon>Pseudomonadati</taxon>
        <taxon>Pseudomonadota</taxon>
        <taxon>Gammaproteobacteria</taxon>
        <taxon>Thiotrichales</taxon>
        <taxon>Thiotrichaceae</taxon>
        <taxon>Cocleimonas</taxon>
    </lineage>
</organism>
<dbReference type="EC" id="4.2.1.20" evidence="9"/>
<evidence type="ECO:0000256" key="2">
    <source>
        <dbReference type="ARBA" id="ARBA00004733"/>
    </source>
</evidence>
<evidence type="ECO:0000256" key="10">
    <source>
        <dbReference type="RuleBase" id="RU003662"/>
    </source>
</evidence>
<dbReference type="Pfam" id="PF00290">
    <property type="entry name" value="Trp_syntA"/>
    <property type="match status" value="1"/>
</dbReference>
<keyword evidence="12" id="KW-1185">Reference proteome</keyword>
<evidence type="ECO:0000256" key="7">
    <source>
        <dbReference type="ARBA" id="ARBA00023239"/>
    </source>
</evidence>
<dbReference type="CDD" id="cd04724">
    <property type="entry name" value="Tryptophan_synthase_alpha"/>
    <property type="match status" value="1"/>
</dbReference>
<feature type="active site" description="Proton acceptor" evidence="9">
    <location>
        <position position="61"/>
    </location>
</feature>
<evidence type="ECO:0000313" key="11">
    <source>
        <dbReference type="EMBL" id="TCJ85106.1"/>
    </source>
</evidence>
<evidence type="ECO:0000256" key="1">
    <source>
        <dbReference type="ARBA" id="ARBA00003365"/>
    </source>
</evidence>
<dbReference type="InterPro" id="IPR013785">
    <property type="entry name" value="Aldolase_TIM"/>
</dbReference>
<dbReference type="InterPro" id="IPR018204">
    <property type="entry name" value="Trp_synthase_alpha_AS"/>
</dbReference>
<dbReference type="GO" id="GO:0005829">
    <property type="term" value="C:cytosol"/>
    <property type="evidence" value="ECO:0007669"/>
    <property type="project" value="TreeGrafter"/>
</dbReference>
<dbReference type="AlphaFoldDB" id="A0A4R1ETX2"/>
<dbReference type="RefSeq" id="WP_131906816.1">
    <property type="nucleotide sequence ID" value="NZ_BAAAFU010000001.1"/>
</dbReference>
<evidence type="ECO:0000256" key="8">
    <source>
        <dbReference type="ARBA" id="ARBA00049047"/>
    </source>
</evidence>
<evidence type="ECO:0000256" key="6">
    <source>
        <dbReference type="ARBA" id="ARBA00023141"/>
    </source>
</evidence>
<dbReference type="InterPro" id="IPR011060">
    <property type="entry name" value="RibuloseP-bd_barrel"/>
</dbReference>
<comment type="caution">
    <text evidence="11">The sequence shown here is derived from an EMBL/GenBank/DDBJ whole genome shotgun (WGS) entry which is preliminary data.</text>
</comment>
<evidence type="ECO:0000256" key="4">
    <source>
        <dbReference type="ARBA" id="ARBA00022605"/>
    </source>
</evidence>
<dbReference type="InterPro" id="IPR002028">
    <property type="entry name" value="Trp_synthase_suA"/>
</dbReference>
<dbReference type="NCBIfam" id="TIGR00262">
    <property type="entry name" value="trpA"/>
    <property type="match status" value="1"/>
</dbReference>
<reference evidence="11 12" key="1">
    <citation type="submission" date="2019-03" db="EMBL/GenBank/DDBJ databases">
        <title>Genomic Encyclopedia of Type Strains, Phase IV (KMG-IV): sequencing the most valuable type-strain genomes for metagenomic binning, comparative biology and taxonomic classification.</title>
        <authorList>
            <person name="Goeker M."/>
        </authorList>
    </citation>
    <scope>NUCLEOTIDE SEQUENCE [LARGE SCALE GENOMIC DNA]</scope>
    <source>
        <strain evidence="11 12">DSM 24830</strain>
    </source>
</reference>
<comment type="similarity">
    <text evidence="9 10">Belongs to the TrpA family.</text>
</comment>
<dbReference type="Proteomes" id="UP000294887">
    <property type="component" value="Unassembled WGS sequence"/>
</dbReference>
<dbReference type="UniPathway" id="UPA00035">
    <property type="reaction ID" value="UER00044"/>
</dbReference>
<gene>
    <name evidence="9" type="primary">trpA</name>
    <name evidence="11" type="ORF">EV695_3072</name>
</gene>
<feature type="active site" description="Proton acceptor" evidence="9">
    <location>
        <position position="50"/>
    </location>
</feature>
<keyword evidence="5 9" id="KW-0822">Tryptophan biosynthesis</keyword>
<comment type="function">
    <text evidence="1 9">The alpha subunit is responsible for the aldol cleavage of indoleglycerol phosphate to indole and glyceraldehyde 3-phosphate.</text>
</comment>
<sequence>MSGRLTECFATLKENNRKALIPYITAGDSNPTITVPLMHRMVESGVDIIELGIPFSDPMADGPTIQLACERALEHHTSLHDVIDMVSEFRKTNTTTPIVLMGYLNPVEAFGYEEFAKAAKECGIDGLLTVDLPPEESTQLVDVLKKYEIDPIFLLSPTTTEERIDKIVHAGSGYLYYVSLKGVTGSSALNVDEVASNVAKINKHTTLPVGVGFGIKDAESASAVAAVSDGVIVGSAIVKIIENNPDDTDTILDQIGALLSSMREAMDK</sequence>
<evidence type="ECO:0000313" key="12">
    <source>
        <dbReference type="Proteomes" id="UP000294887"/>
    </source>
</evidence>
<dbReference type="FunFam" id="3.20.20.70:FF:000037">
    <property type="entry name" value="Tryptophan synthase alpha chain"/>
    <property type="match status" value="1"/>
</dbReference>
<keyword evidence="6 9" id="KW-0057">Aromatic amino acid biosynthesis</keyword>
<evidence type="ECO:0000256" key="3">
    <source>
        <dbReference type="ARBA" id="ARBA00011270"/>
    </source>
</evidence>
<comment type="catalytic activity">
    <reaction evidence="8 9">
        <text>(1S,2R)-1-C-(indol-3-yl)glycerol 3-phosphate + L-serine = D-glyceraldehyde 3-phosphate + L-tryptophan + H2O</text>
        <dbReference type="Rhea" id="RHEA:10532"/>
        <dbReference type="ChEBI" id="CHEBI:15377"/>
        <dbReference type="ChEBI" id="CHEBI:33384"/>
        <dbReference type="ChEBI" id="CHEBI:57912"/>
        <dbReference type="ChEBI" id="CHEBI:58866"/>
        <dbReference type="ChEBI" id="CHEBI:59776"/>
        <dbReference type="EC" id="4.2.1.20"/>
    </reaction>
</comment>
<accession>A0A4R1ETX2</accession>
<dbReference type="OrthoDB" id="9804578at2"/>
<dbReference type="SUPFAM" id="SSF51366">
    <property type="entry name" value="Ribulose-phoshate binding barrel"/>
    <property type="match status" value="1"/>
</dbReference>
<dbReference type="Gene3D" id="3.20.20.70">
    <property type="entry name" value="Aldolase class I"/>
    <property type="match status" value="1"/>
</dbReference>
<dbReference type="PANTHER" id="PTHR43406">
    <property type="entry name" value="TRYPTOPHAN SYNTHASE, ALPHA CHAIN"/>
    <property type="match status" value="1"/>
</dbReference>
<evidence type="ECO:0000256" key="5">
    <source>
        <dbReference type="ARBA" id="ARBA00022822"/>
    </source>
</evidence>
<proteinExistence type="inferred from homology"/>
<dbReference type="PROSITE" id="PS00167">
    <property type="entry name" value="TRP_SYNTHASE_ALPHA"/>
    <property type="match status" value="1"/>
</dbReference>
<dbReference type="EMBL" id="SMFQ01000004">
    <property type="protein sequence ID" value="TCJ85106.1"/>
    <property type="molecule type" value="Genomic_DNA"/>
</dbReference>